<accession>A0A0C5BUU9</accession>
<sequence length="50" mass="5998">MGYKSKMIEKVGWDEKMNNIDGFEYFNKNNFGKISKISNKKMNLKNSKRY</sequence>
<proteinExistence type="predicted"/>
<dbReference type="HOGENOM" id="CLU_3112884_0_0_2"/>
<protein>
    <submittedName>
        <fullName evidence="1">Uncharacterized protein</fullName>
    </submittedName>
</protein>
<dbReference type="EMBL" id="CP010868">
    <property type="protein sequence ID" value="AJM92011.1"/>
    <property type="molecule type" value="Genomic_DNA"/>
</dbReference>
<dbReference type="KEGG" id="nid:NPIRD3C_0799"/>
<keyword evidence="2" id="KW-1185">Reference proteome</keyword>
<gene>
    <name evidence="1" type="ORF">NPIRD3C_0799</name>
</gene>
<reference evidence="1 2" key="2">
    <citation type="journal article" date="2016" name="ISME J.">
        <title>Physiological and genomic characterization of two novel marine thaumarchaeal strains indicates niche differentiation.</title>
        <authorList>
            <person name="Bayer B."/>
            <person name="Vojvoda J."/>
            <person name="Offre P."/>
            <person name="Alves R.J."/>
            <person name="Elisabeth N.H."/>
            <person name="Garcia J.A."/>
            <person name="Volland J.M."/>
            <person name="Srivastava A."/>
            <person name="Schleper C."/>
            <person name="Herndl G.J."/>
        </authorList>
    </citation>
    <scope>NUCLEOTIDE SEQUENCE [LARGE SCALE GENOMIC DNA]</scope>
    <source>
        <strain evidence="1 2">D3C</strain>
    </source>
</reference>
<dbReference type="AlphaFoldDB" id="A0A0C5BUU9"/>
<evidence type="ECO:0000313" key="1">
    <source>
        <dbReference type="EMBL" id="AJM92011.1"/>
    </source>
</evidence>
<reference evidence="2" key="1">
    <citation type="submission" date="2015-02" db="EMBL/GenBank/DDBJ databases">
        <title>Characterization of two novel Thaumarchaeota isolated from the Northern Adriatic Sea.</title>
        <authorList>
            <person name="Bayer B."/>
            <person name="Vojvoda J."/>
            <person name="Offre P."/>
            <person name="Srivastava A."/>
            <person name="Elisabeth N."/>
            <person name="Garcia J.A.L."/>
            <person name="Schleper C."/>
            <person name="Herndl G.J."/>
        </authorList>
    </citation>
    <scope>NUCLEOTIDE SEQUENCE [LARGE SCALE GENOMIC DNA]</scope>
    <source>
        <strain evidence="2">D3C</strain>
    </source>
</reference>
<evidence type="ECO:0000313" key="2">
    <source>
        <dbReference type="Proteomes" id="UP000032027"/>
    </source>
</evidence>
<name>A0A0C5BUU9_9ARCH</name>
<organism evidence="1 2">
    <name type="scientific">Nitrosopumilus piranensis</name>
    <dbReference type="NCBI Taxonomy" id="1582439"/>
    <lineage>
        <taxon>Archaea</taxon>
        <taxon>Nitrososphaerota</taxon>
        <taxon>Nitrososphaeria</taxon>
        <taxon>Nitrosopumilales</taxon>
        <taxon>Nitrosopumilaceae</taxon>
        <taxon>Nitrosopumilus</taxon>
    </lineage>
</organism>
<reference evidence="1 2" key="3">
    <citation type="journal article" date="2019" name="Int. J. Syst. Evol. Microbiol.">
        <title>Nitrosopumilus adriaticus sp. nov. and Nitrosopumilus piranensis sp. nov., two ammonia-oxidizing archaea from the Adriatic Sea and members of the class Nitrososphaeria.</title>
        <authorList>
            <person name="Bayer B."/>
            <person name="Vojvoda J."/>
            <person name="Reinthaler T."/>
            <person name="Reyes C."/>
            <person name="Pinto M."/>
            <person name="Herndl G.J."/>
        </authorList>
    </citation>
    <scope>NUCLEOTIDE SEQUENCE [LARGE SCALE GENOMIC DNA]</scope>
    <source>
        <strain evidence="1 2">D3C</strain>
    </source>
</reference>
<dbReference type="Proteomes" id="UP000032027">
    <property type="component" value="Chromosome"/>
</dbReference>